<dbReference type="VEuPathDB" id="VectorBase:AALB006767"/>
<dbReference type="GO" id="GO:0009306">
    <property type="term" value="P:protein secretion"/>
    <property type="evidence" value="ECO:0007669"/>
    <property type="project" value="TreeGrafter"/>
</dbReference>
<dbReference type="PANTHER" id="PTHR13019:SF25">
    <property type="entry name" value="GOLGI APPARATUS MEMBRANE PROTEIN TVP23 HOMOLOG"/>
    <property type="match status" value="1"/>
</dbReference>
<proteinExistence type="inferred from homology"/>
<evidence type="ECO:0000256" key="2">
    <source>
        <dbReference type="ARBA" id="ARBA00005467"/>
    </source>
</evidence>
<dbReference type="InterPro" id="IPR008564">
    <property type="entry name" value="TVP23-like"/>
</dbReference>
<dbReference type="RefSeq" id="XP_035772798.1">
    <property type="nucleotide sequence ID" value="XM_035916905.1"/>
</dbReference>
<keyword evidence="3 6" id="KW-0812">Transmembrane</keyword>
<evidence type="ECO:0000256" key="5">
    <source>
        <dbReference type="ARBA" id="ARBA00023136"/>
    </source>
</evidence>
<dbReference type="GeneID" id="118456287"/>
<comment type="similarity">
    <text evidence="2 6">Belongs to the TVP23 family.</text>
</comment>
<reference evidence="7" key="2">
    <citation type="submission" date="2022-08" db="UniProtKB">
        <authorList>
            <consortium name="EnsemblMetazoa"/>
        </authorList>
    </citation>
    <scope>IDENTIFICATION</scope>
    <source>
        <strain evidence="7">STECLA/ALBI9_A</strain>
    </source>
</reference>
<evidence type="ECO:0000256" key="1">
    <source>
        <dbReference type="ARBA" id="ARBA00004141"/>
    </source>
</evidence>
<accession>A0A182FJS2</accession>
<keyword evidence="8" id="KW-1185">Reference proteome</keyword>
<dbReference type="VEuPathDB" id="VectorBase:AALB20_028088"/>
<dbReference type="GO" id="GO:0016192">
    <property type="term" value="P:vesicle-mediated transport"/>
    <property type="evidence" value="ECO:0007669"/>
    <property type="project" value="TreeGrafter"/>
</dbReference>
<dbReference type="KEGG" id="aali:118456287"/>
<keyword evidence="4 6" id="KW-1133">Transmembrane helix</keyword>
<dbReference type="PANTHER" id="PTHR13019">
    <property type="entry name" value="GOLGI APPARATUS MEMBRANE PROTEIN TVP23"/>
    <property type="match status" value="1"/>
</dbReference>
<feature type="transmembrane region" description="Helical" evidence="6">
    <location>
        <begin position="151"/>
        <end position="170"/>
    </location>
</feature>
<name>A0A182FJS2_ANOAL</name>
<dbReference type="Proteomes" id="UP000069272">
    <property type="component" value="Chromosome X"/>
</dbReference>
<evidence type="ECO:0000256" key="3">
    <source>
        <dbReference type="ARBA" id="ARBA00022692"/>
    </source>
</evidence>
<reference evidence="7 8" key="1">
    <citation type="journal article" date="2017" name="G3 (Bethesda)">
        <title>The Physical Genome Mapping of Anopheles albimanus Corrected Scaffold Misassemblies and Identified Interarm Rearrangements in Genus Anopheles.</title>
        <authorList>
            <person name="Artemov G.N."/>
            <person name="Peery A.N."/>
            <person name="Jiang X."/>
            <person name="Tu Z."/>
            <person name="Stegniy V.N."/>
            <person name="Sharakhova M.V."/>
            <person name="Sharakhov I.V."/>
        </authorList>
    </citation>
    <scope>NUCLEOTIDE SEQUENCE [LARGE SCALE GENOMIC DNA]</scope>
    <source>
        <strain evidence="7 8">ALBI9_A</strain>
    </source>
</reference>
<dbReference type="STRING" id="7167.A0A182FJS2"/>
<dbReference type="GO" id="GO:0000139">
    <property type="term" value="C:Golgi membrane"/>
    <property type="evidence" value="ECO:0007669"/>
    <property type="project" value="TreeGrafter"/>
</dbReference>
<keyword evidence="5 6" id="KW-0472">Membrane</keyword>
<dbReference type="Pfam" id="PF05832">
    <property type="entry name" value="DUF846"/>
    <property type="match status" value="1"/>
</dbReference>
<sequence length="220" mass="24371">MSSAAVPLLDEAVPFGEEDEINQDGIVKRLSHPYVTFFHIAFRAAAIATYLFCGWFSSSFITSFVFVVLLLSADFWTVKNITGRLLVGLRWWNYVDDAGVSHWIFESKKGESYTPKFNPHEVRIFWMALVLCPVIWAFFFIVALFGFKFKWLLLVLIALALNGANLYGYVKCNFGAAANLSTTTSDFVKKQVLKNAVNLMASQAGSSDGAGGAGRPSNIV</sequence>
<dbReference type="OrthoDB" id="2151161at2759"/>
<dbReference type="EnsemblMetazoa" id="AALB006767-RA">
    <property type="protein sequence ID" value="AALB006767-PA"/>
    <property type="gene ID" value="AALB006767"/>
</dbReference>
<dbReference type="AlphaFoldDB" id="A0A182FJS2"/>
<evidence type="ECO:0000256" key="4">
    <source>
        <dbReference type="ARBA" id="ARBA00022989"/>
    </source>
</evidence>
<comment type="subcellular location">
    <subcellularLocation>
        <location evidence="1 6">Membrane</location>
        <topology evidence="1 6">Multi-pass membrane protein</topology>
    </subcellularLocation>
</comment>
<feature type="transmembrane region" description="Helical" evidence="6">
    <location>
        <begin position="124"/>
        <end position="144"/>
    </location>
</feature>
<evidence type="ECO:0000313" key="7">
    <source>
        <dbReference type="EnsemblMetazoa" id="AALB006767-PA"/>
    </source>
</evidence>
<organism evidence="7 8">
    <name type="scientific">Anopheles albimanus</name>
    <name type="common">New world malaria mosquito</name>
    <dbReference type="NCBI Taxonomy" id="7167"/>
    <lineage>
        <taxon>Eukaryota</taxon>
        <taxon>Metazoa</taxon>
        <taxon>Ecdysozoa</taxon>
        <taxon>Arthropoda</taxon>
        <taxon>Hexapoda</taxon>
        <taxon>Insecta</taxon>
        <taxon>Pterygota</taxon>
        <taxon>Neoptera</taxon>
        <taxon>Endopterygota</taxon>
        <taxon>Diptera</taxon>
        <taxon>Nematocera</taxon>
        <taxon>Culicoidea</taxon>
        <taxon>Culicidae</taxon>
        <taxon>Anophelinae</taxon>
        <taxon>Anopheles</taxon>
    </lineage>
</organism>
<evidence type="ECO:0000256" key="6">
    <source>
        <dbReference type="RuleBase" id="RU361206"/>
    </source>
</evidence>
<evidence type="ECO:0000313" key="8">
    <source>
        <dbReference type="Proteomes" id="UP000069272"/>
    </source>
</evidence>
<protein>
    <recommendedName>
        <fullName evidence="6">Golgi apparatus membrane protein TVP23 homolog</fullName>
    </recommendedName>
</protein>